<gene>
    <name evidence="1" type="ORF">BJ322DRAFT_1191412</name>
</gene>
<dbReference type="InterPro" id="IPR032675">
    <property type="entry name" value="LRR_dom_sf"/>
</dbReference>
<dbReference type="AlphaFoldDB" id="A0A9P6HG21"/>
<evidence type="ECO:0000313" key="1">
    <source>
        <dbReference type="EMBL" id="KAF9786341.1"/>
    </source>
</evidence>
<sequence length="278" mass="30932">MLPLILSTLSTLSPDVQEIQIERLFHSPSTEEASSELLMRCNPYHLRKYNVDSPISAAALRHIIQLPSLEKFWLVVDTFRLLDPLPVVLLPAIKNPVLTSIFVECSAADVAQLMEAFQLTAATCGIQERLQEFRVRSQEEFKISPEVITCTLPFKNLMSLQVLSECSTVICQTFDLTDDHINLLTKAMPRLESLAIGEEPCRVPSQITFKSLYTISNWCTWLANLQIHFNPASFVTRVDSDSETGSVALGLSDLTTPAVDLSLGARGHLPSDYIVVTL</sequence>
<comment type="caution">
    <text evidence="1">The sequence shown here is derived from an EMBL/GenBank/DDBJ whole genome shotgun (WGS) entry which is preliminary data.</text>
</comment>
<dbReference type="OrthoDB" id="10407429at2759"/>
<organism evidence="1 2">
    <name type="scientific">Thelephora terrestris</name>
    <dbReference type="NCBI Taxonomy" id="56493"/>
    <lineage>
        <taxon>Eukaryota</taxon>
        <taxon>Fungi</taxon>
        <taxon>Dikarya</taxon>
        <taxon>Basidiomycota</taxon>
        <taxon>Agaricomycotina</taxon>
        <taxon>Agaricomycetes</taxon>
        <taxon>Thelephorales</taxon>
        <taxon>Thelephoraceae</taxon>
        <taxon>Thelephora</taxon>
    </lineage>
</organism>
<dbReference type="EMBL" id="WIUZ02000006">
    <property type="protein sequence ID" value="KAF9786341.1"/>
    <property type="molecule type" value="Genomic_DNA"/>
</dbReference>
<reference evidence="1" key="2">
    <citation type="submission" date="2020-11" db="EMBL/GenBank/DDBJ databases">
        <authorList>
            <consortium name="DOE Joint Genome Institute"/>
            <person name="Kuo A."/>
            <person name="Miyauchi S."/>
            <person name="Kiss E."/>
            <person name="Drula E."/>
            <person name="Kohler A."/>
            <person name="Sanchez-Garcia M."/>
            <person name="Andreopoulos B."/>
            <person name="Barry K.W."/>
            <person name="Bonito G."/>
            <person name="Buee M."/>
            <person name="Carver A."/>
            <person name="Chen C."/>
            <person name="Cichocki N."/>
            <person name="Clum A."/>
            <person name="Culley D."/>
            <person name="Crous P.W."/>
            <person name="Fauchery L."/>
            <person name="Girlanda M."/>
            <person name="Hayes R."/>
            <person name="Keri Z."/>
            <person name="Labutti K."/>
            <person name="Lipzen A."/>
            <person name="Lombard V."/>
            <person name="Magnuson J."/>
            <person name="Maillard F."/>
            <person name="Morin E."/>
            <person name="Murat C."/>
            <person name="Nolan M."/>
            <person name="Ohm R."/>
            <person name="Pangilinan J."/>
            <person name="Pereira M."/>
            <person name="Perotto S."/>
            <person name="Peter M."/>
            <person name="Riley R."/>
            <person name="Sitrit Y."/>
            <person name="Stielow B."/>
            <person name="Szollosi G."/>
            <person name="Zifcakova L."/>
            <person name="Stursova M."/>
            <person name="Spatafora J.W."/>
            <person name="Tedersoo L."/>
            <person name="Vaario L.-M."/>
            <person name="Yamada A."/>
            <person name="Yan M."/>
            <person name="Wang P."/>
            <person name="Xu J."/>
            <person name="Bruns T."/>
            <person name="Baldrian P."/>
            <person name="Vilgalys R."/>
            <person name="Henrissat B."/>
            <person name="Grigoriev I.V."/>
            <person name="Hibbett D."/>
            <person name="Nagy L.G."/>
            <person name="Martin F.M."/>
        </authorList>
    </citation>
    <scope>NUCLEOTIDE SEQUENCE</scope>
    <source>
        <strain evidence="1">UH-Tt-Lm1</strain>
    </source>
</reference>
<proteinExistence type="predicted"/>
<keyword evidence="2" id="KW-1185">Reference proteome</keyword>
<reference evidence="1" key="1">
    <citation type="journal article" date="2020" name="Nat. Commun.">
        <title>Large-scale genome sequencing of mycorrhizal fungi provides insights into the early evolution of symbiotic traits.</title>
        <authorList>
            <person name="Miyauchi S."/>
            <person name="Kiss E."/>
            <person name="Kuo A."/>
            <person name="Drula E."/>
            <person name="Kohler A."/>
            <person name="Sanchez-Garcia M."/>
            <person name="Morin E."/>
            <person name="Andreopoulos B."/>
            <person name="Barry K.W."/>
            <person name="Bonito G."/>
            <person name="Buee M."/>
            <person name="Carver A."/>
            <person name="Chen C."/>
            <person name="Cichocki N."/>
            <person name="Clum A."/>
            <person name="Culley D."/>
            <person name="Crous P.W."/>
            <person name="Fauchery L."/>
            <person name="Girlanda M."/>
            <person name="Hayes R.D."/>
            <person name="Keri Z."/>
            <person name="LaButti K."/>
            <person name="Lipzen A."/>
            <person name="Lombard V."/>
            <person name="Magnuson J."/>
            <person name="Maillard F."/>
            <person name="Murat C."/>
            <person name="Nolan M."/>
            <person name="Ohm R.A."/>
            <person name="Pangilinan J."/>
            <person name="Pereira M.F."/>
            <person name="Perotto S."/>
            <person name="Peter M."/>
            <person name="Pfister S."/>
            <person name="Riley R."/>
            <person name="Sitrit Y."/>
            <person name="Stielow J.B."/>
            <person name="Szollosi G."/>
            <person name="Zifcakova L."/>
            <person name="Stursova M."/>
            <person name="Spatafora J.W."/>
            <person name="Tedersoo L."/>
            <person name="Vaario L.M."/>
            <person name="Yamada A."/>
            <person name="Yan M."/>
            <person name="Wang P."/>
            <person name="Xu J."/>
            <person name="Bruns T."/>
            <person name="Baldrian P."/>
            <person name="Vilgalys R."/>
            <person name="Dunand C."/>
            <person name="Henrissat B."/>
            <person name="Grigoriev I.V."/>
            <person name="Hibbett D."/>
            <person name="Nagy L.G."/>
            <person name="Martin F.M."/>
        </authorList>
    </citation>
    <scope>NUCLEOTIDE SEQUENCE</scope>
    <source>
        <strain evidence="1">UH-Tt-Lm1</strain>
    </source>
</reference>
<name>A0A9P6HG21_9AGAM</name>
<dbReference type="Gene3D" id="3.80.10.10">
    <property type="entry name" value="Ribonuclease Inhibitor"/>
    <property type="match status" value="1"/>
</dbReference>
<dbReference type="Proteomes" id="UP000736335">
    <property type="component" value="Unassembled WGS sequence"/>
</dbReference>
<evidence type="ECO:0000313" key="2">
    <source>
        <dbReference type="Proteomes" id="UP000736335"/>
    </source>
</evidence>
<protein>
    <submittedName>
        <fullName evidence="1">Uncharacterized protein</fullName>
    </submittedName>
</protein>
<accession>A0A9P6HG21</accession>